<dbReference type="EMBL" id="RIAR02000001">
    <property type="protein sequence ID" value="NSL89263.1"/>
    <property type="molecule type" value="Genomic_DNA"/>
</dbReference>
<organism evidence="1 2">
    <name type="scientific">Chitinophaga solisilvae</name>
    <dbReference type="NCBI Taxonomy" id="1233460"/>
    <lineage>
        <taxon>Bacteria</taxon>
        <taxon>Pseudomonadati</taxon>
        <taxon>Bacteroidota</taxon>
        <taxon>Chitinophagia</taxon>
        <taxon>Chitinophagales</taxon>
        <taxon>Chitinophagaceae</taxon>
        <taxon>Chitinophaga</taxon>
    </lineage>
</organism>
<dbReference type="AlphaFoldDB" id="A0A3S1D225"/>
<dbReference type="SUPFAM" id="SSF56935">
    <property type="entry name" value="Porins"/>
    <property type="match status" value="1"/>
</dbReference>
<gene>
    <name evidence="1" type="ORF">ECE50_020650</name>
</gene>
<reference evidence="1" key="1">
    <citation type="submission" date="2020-05" db="EMBL/GenBank/DDBJ databases">
        <title>Chitinophaga laudate sp. nov., isolated from a tropical peat swamp.</title>
        <authorList>
            <person name="Goh C.B.S."/>
            <person name="Lee M.S."/>
            <person name="Parimannan S."/>
            <person name="Pasbakhsh P."/>
            <person name="Yule C.M."/>
            <person name="Rajandas H."/>
            <person name="Loke S."/>
            <person name="Croft L."/>
            <person name="Tan J.B.L."/>
        </authorList>
    </citation>
    <scope>NUCLEOTIDE SEQUENCE</scope>
    <source>
        <strain evidence="1">Mgbs1</strain>
    </source>
</reference>
<proteinExistence type="predicted"/>
<comment type="caution">
    <text evidence="1">The sequence shown here is derived from an EMBL/GenBank/DDBJ whole genome shotgun (WGS) entry which is preliminary data.</text>
</comment>
<dbReference type="Proteomes" id="UP000281028">
    <property type="component" value="Unassembled WGS sequence"/>
</dbReference>
<dbReference type="InterPro" id="IPR011486">
    <property type="entry name" value="BBP2"/>
</dbReference>
<evidence type="ECO:0000313" key="2">
    <source>
        <dbReference type="Proteomes" id="UP000281028"/>
    </source>
</evidence>
<evidence type="ECO:0000313" key="1">
    <source>
        <dbReference type="EMBL" id="NSL89263.1"/>
    </source>
</evidence>
<name>A0A3S1D225_9BACT</name>
<dbReference type="OrthoDB" id="103154at2"/>
<protein>
    <submittedName>
        <fullName evidence="1">Porin</fullName>
    </submittedName>
</protein>
<dbReference type="Pfam" id="PF07642">
    <property type="entry name" value="BBP2"/>
    <property type="match status" value="1"/>
</dbReference>
<accession>A0A3S1D225</accession>
<keyword evidence="2" id="KW-1185">Reference proteome</keyword>
<sequence>MKKILLLAGLLAAAVTLFAQDVTKEKEDKNKGKLTISGYAEAYYSYDMNQPQDHTKPGFIYNHNRHNELNLNLALLKANYTADRVRANVALMAGTYAQYNLAAEPSVLQHVYEANVGIRVGKNVWIDAGIMPAHIGFESAIGKDCYTLTRSLAAENSPYYETGAKVTWTPNDKWTFAVMYLNGWQRIKRVDGNQTPNFGTQISFKPSSRVFLNWSTYVGNDMPDSVRAMRYFNNLYGTFNITEKFSLIAGIDYGLQQKAKGKSDLYNWYTPVIIGRYAFTDKFAMAGRVEHYNDKDGVIIGTATPNGFQTTGYSLNMDFTPVNNVMFRIEGKMFDGKDKTFQKGADLKNTNTSITASLAVWF</sequence>